<keyword evidence="2" id="KW-0677">Repeat</keyword>
<dbReference type="GO" id="GO:0003677">
    <property type="term" value="F:DNA binding"/>
    <property type="evidence" value="ECO:0007669"/>
    <property type="project" value="UniProtKB-KW"/>
</dbReference>
<evidence type="ECO:0000313" key="7">
    <source>
        <dbReference type="EMBL" id="PIA37535.1"/>
    </source>
</evidence>
<evidence type="ECO:0000256" key="1">
    <source>
        <dbReference type="ARBA" id="ARBA00004123"/>
    </source>
</evidence>
<dbReference type="GO" id="GO:0005634">
    <property type="term" value="C:nucleus"/>
    <property type="evidence" value="ECO:0007669"/>
    <property type="project" value="UniProtKB-SubCell"/>
</dbReference>
<dbReference type="InParanoid" id="A0A2G5D1Z2"/>
<dbReference type="InterPro" id="IPR001005">
    <property type="entry name" value="SANT/Myb"/>
</dbReference>
<feature type="domain" description="Myb-like" evidence="5">
    <location>
        <begin position="9"/>
        <end position="61"/>
    </location>
</feature>
<dbReference type="InterPro" id="IPR015495">
    <property type="entry name" value="Myb_TF_plants"/>
</dbReference>
<dbReference type="InterPro" id="IPR017930">
    <property type="entry name" value="Myb_dom"/>
</dbReference>
<dbReference type="SUPFAM" id="SSF46689">
    <property type="entry name" value="Homeodomain-like"/>
    <property type="match status" value="1"/>
</dbReference>
<proteinExistence type="predicted"/>
<feature type="domain" description="HTH myb-type" evidence="6">
    <location>
        <begin position="9"/>
        <end position="61"/>
    </location>
</feature>
<dbReference type="FunFam" id="1.10.10.60:FF:000001">
    <property type="entry name" value="MYB-related transcription factor"/>
    <property type="match status" value="1"/>
</dbReference>
<reference evidence="7 8" key="1">
    <citation type="submission" date="2017-09" db="EMBL/GenBank/DDBJ databases">
        <title>WGS assembly of Aquilegia coerulea Goldsmith.</title>
        <authorList>
            <person name="Hodges S."/>
            <person name="Kramer E."/>
            <person name="Nordborg M."/>
            <person name="Tomkins J."/>
            <person name="Borevitz J."/>
            <person name="Derieg N."/>
            <person name="Yan J."/>
            <person name="Mihaltcheva S."/>
            <person name="Hayes R.D."/>
            <person name="Rokhsar D."/>
        </authorList>
    </citation>
    <scope>NUCLEOTIDE SEQUENCE [LARGE SCALE GENOMIC DNA]</scope>
    <source>
        <strain evidence="8">cv. Goldsmith</strain>
    </source>
</reference>
<feature type="domain" description="HTH myb-type" evidence="6">
    <location>
        <begin position="62"/>
        <end position="116"/>
    </location>
</feature>
<name>A0A2G5D1Z2_AQUCA</name>
<feature type="domain" description="Myb-like" evidence="5">
    <location>
        <begin position="62"/>
        <end position="112"/>
    </location>
</feature>
<dbReference type="PROSITE" id="PS51294">
    <property type="entry name" value="HTH_MYB"/>
    <property type="match status" value="2"/>
</dbReference>
<dbReference type="PANTHER" id="PTHR10641">
    <property type="entry name" value="MYB FAMILY TRANSCRIPTION FACTOR"/>
    <property type="match status" value="1"/>
</dbReference>
<accession>A0A2G5D1Z2</accession>
<dbReference type="AlphaFoldDB" id="A0A2G5D1Z2"/>
<evidence type="ECO:0000313" key="8">
    <source>
        <dbReference type="Proteomes" id="UP000230069"/>
    </source>
</evidence>
<evidence type="ECO:0000259" key="6">
    <source>
        <dbReference type="PROSITE" id="PS51294"/>
    </source>
</evidence>
<keyword evidence="4" id="KW-0539">Nucleus</keyword>
<keyword evidence="3" id="KW-0238">DNA-binding</keyword>
<evidence type="ECO:0000256" key="3">
    <source>
        <dbReference type="ARBA" id="ARBA00023125"/>
    </source>
</evidence>
<dbReference type="InterPro" id="IPR009057">
    <property type="entry name" value="Homeodomain-like_sf"/>
</dbReference>
<dbReference type="OrthoDB" id="2143914at2759"/>
<keyword evidence="8" id="KW-1185">Reference proteome</keyword>
<dbReference type="Gene3D" id="1.10.10.60">
    <property type="entry name" value="Homeodomain-like"/>
    <property type="match status" value="2"/>
</dbReference>
<evidence type="ECO:0000259" key="5">
    <source>
        <dbReference type="PROSITE" id="PS50090"/>
    </source>
</evidence>
<protein>
    <submittedName>
        <fullName evidence="7">Uncharacterized protein</fullName>
    </submittedName>
</protein>
<dbReference type="SMART" id="SM00717">
    <property type="entry name" value="SANT"/>
    <property type="match status" value="2"/>
</dbReference>
<dbReference type="CDD" id="cd00167">
    <property type="entry name" value="SANT"/>
    <property type="match status" value="2"/>
</dbReference>
<comment type="subcellular location">
    <subcellularLocation>
        <location evidence="1">Nucleus</location>
    </subcellularLocation>
</comment>
<organism evidence="7 8">
    <name type="scientific">Aquilegia coerulea</name>
    <name type="common">Rocky mountain columbine</name>
    <dbReference type="NCBI Taxonomy" id="218851"/>
    <lineage>
        <taxon>Eukaryota</taxon>
        <taxon>Viridiplantae</taxon>
        <taxon>Streptophyta</taxon>
        <taxon>Embryophyta</taxon>
        <taxon>Tracheophyta</taxon>
        <taxon>Spermatophyta</taxon>
        <taxon>Magnoliopsida</taxon>
        <taxon>Ranunculales</taxon>
        <taxon>Ranunculaceae</taxon>
        <taxon>Thalictroideae</taxon>
        <taxon>Aquilegia</taxon>
    </lineage>
</organism>
<evidence type="ECO:0000256" key="2">
    <source>
        <dbReference type="ARBA" id="ARBA00022737"/>
    </source>
</evidence>
<dbReference type="PROSITE" id="PS50090">
    <property type="entry name" value="MYB_LIKE"/>
    <property type="match status" value="2"/>
</dbReference>
<dbReference type="Proteomes" id="UP000230069">
    <property type="component" value="Unassembled WGS sequence"/>
</dbReference>
<evidence type="ECO:0000256" key="4">
    <source>
        <dbReference type="ARBA" id="ARBA00023242"/>
    </source>
</evidence>
<dbReference type="PANTHER" id="PTHR10641:SF1413">
    <property type="entry name" value="MYB-RELATED PROTEIN MYB4"/>
    <property type="match status" value="1"/>
</dbReference>
<dbReference type="EMBL" id="KZ305047">
    <property type="protein sequence ID" value="PIA37535.1"/>
    <property type="molecule type" value="Genomic_DNA"/>
</dbReference>
<gene>
    <name evidence="7" type="ORF">AQUCO_03000245v1</name>
</gene>
<dbReference type="Pfam" id="PF00249">
    <property type="entry name" value="Myb_DNA-binding"/>
    <property type="match status" value="2"/>
</dbReference>
<sequence length="259" mass="29858">MGRFTVCPKTGLKRGAWTPEEDGLLSAYIMRYGHWNWREIPKYAGLSRCGKSCRLRWMNYLRPNIKRGNYTREEEELIINLHEKFGKRWSAIAASLPGRTDNEIKNHWHTHLKKRTKQNTTSTKAKRKPVGCETLRLKESANCYQAISRPLILESSGFLPMSPEKSCDIPSSSADSEVEIIQKQVTYESPISSSDAVSDFSGSFWTDEPFLLEDILNMSEDVTSVLVDPSFQFPLSPLGRDIYPYDLYHDYDMDIFFNH</sequence>